<dbReference type="EMBL" id="PIQN01000009">
    <property type="protein sequence ID" value="PKA42794.1"/>
    <property type="molecule type" value="Genomic_DNA"/>
</dbReference>
<reference evidence="2 4" key="2">
    <citation type="submission" date="2017-12" db="EMBL/GenBank/DDBJ databases">
        <title>Genome sequence of Rhizobium sullae HCNT1 isolated from Sulla coronaria nodules and featuring peculiar denitrification phenotypes.</title>
        <authorList>
            <person name="De Diego-Diaz B."/>
            <person name="Treu L."/>
            <person name="Campanaro S."/>
            <person name="Da Silva Duarte V."/>
            <person name="Basaglia M."/>
            <person name="Favaro L."/>
            <person name="Casella S."/>
            <person name="Squartini A."/>
        </authorList>
    </citation>
    <scope>NUCLEOTIDE SEQUENCE [LARGE SCALE GENOMIC DNA]</scope>
    <source>
        <strain evidence="2 4">HCNT1</strain>
    </source>
</reference>
<evidence type="ECO:0000256" key="1">
    <source>
        <dbReference type="SAM" id="MobiDB-lite"/>
    </source>
</evidence>
<dbReference type="Proteomes" id="UP000232164">
    <property type="component" value="Unassembled WGS sequence"/>
</dbReference>
<dbReference type="AlphaFoldDB" id="A0A2N0D9N1"/>
<dbReference type="Proteomes" id="UP001060123">
    <property type="component" value="Plasmid pWSM1592_1"/>
</dbReference>
<keyword evidence="3" id="KW-0614">Plasmid</keyword>
<evidence type="ECO:0000313" key="2">
    <source>
        <dbReference type="EMBL" id="PKA42794.1"/>
    </source>
</evidence>
<geneLocation type="plasmid" evidence="3 5">
    <name>pWSM1592_1</name>
</geneLocation>
<feature type="region of interest" description="Disordered" evidence="1">
    <location>
        <begin position="37"/>
        <end position="75"/>
    </location>
</feature>
<dbReference type="RefSeq" id="WP_051336632.1">
    <property type="nucleotide sequence ID" value="NZ_PIQN01000009.1"/>
</dbReference>
<keyword evidence="5" id="KW-1185">Reference proteome</keyword>
<protein>
    <submittedName>
        <fullName evidence="2">Uncharacterized protein</fullName>
    </submittedName>
</protein>
<feature type="region of interest" description="Disordered" evidence="1">
    <location>
        <begin position="117"/>
        <end position="156"/>
    </location>
</feature>
<proteinExistence type="predicted"/>
<reference evidence="3" key="3">
    <citation type="submission" date="2022-09" db="EMBL/GenBank/DDBJ databases">
        <title>Australian commercial rhizobial inoculants.</title>
        <authorList>
            <person name="Kohlmeier M.G."/>
            <person name="O'Hara G.W."/>
            <person name="Colombi E."/>
            <person name="Ramsay J.P."/>
            <person name="Terpolilli J."/>
        </authorList>
    </citation>
    <scope>NUCLEOTIDE SEQUENCE</scope>
    <source>
        <strain evidence="3">WSM1592</strain>
        <plasmid evidence="3">pWSM1592_1</plasmid>
    </source>
</reference>
<gene>
    <name evidence="2" type="ORF">CWR43_15375</name>
    <name evidence="3" type="ORF">N2599_23275</name>
</gene>
<name>A0A2N0D9N1_RHISU</name>
<accession>A0A2N0D9N1</accession>
<evidence type="ECO:0000313" key="5">
    <source>
        <dbReference type="Proteomes" id="UP001060123"/>
    </source>
</evidence>
<reference evidence="2 4" key="1">
    <citation type="submission" date="2017-11" db="EMBL/GenBank/DDBJ databases">
        <authorList>
            <person name="Han C.G."/>
        </authorList>
    </citation>
    <scope>NUCLEOTIDE SEQUENCE [LARGE SCALE GENOMIC DNA]</scope>
    <source>
        <strain evidence="2 4">HCNT1</strain>
    </source>
</reference>
<dbReference type="EMBL" id="CP104144">
    <property type="protein sequence ID" value="UWU18194.1"/>
    <property type="molecule type" value="Genomic_DNA"/>
</dbReference>
<sequence>MKMPQRNFVVEFKSGRRSTKVRTSSIWGDTDLKAFVRESEDTAPHPFNSNAAPRTPDDGDTMPPGPMNAGSASGHVGEVSTAEAAVPTGNGPKVAEVEVPKQHETDVLTAEVVAPVQESEPAPQLRKTSKGTHRKRAKRSAAPIAHIAMGRDEPLSAESVTARDWVSFDELAALDAENKRLNSLLAEQLHAQNVQLKKMLERFDVAQADRFKRAMSANINAAR</sequence>
<evidence type="ECO:0000313" key="3">
    <source>
        <dbReference type="EMBL" id="UWU18194.1"/>
    </source>
</evidence>
<evidence type="ECO:0000313" key="4">
    <source>
        <dbReference type="Proteomes" id="UP000232164"/>
    </source>
</evidence>
<feature type="compositionally biased region" description="Basic residues" evidence="1">
    <location>
        <begin position="127"/>
        <end position="139"/>
    </location>
</feature>
<organism evidence="2 4">
    <name type="scientific">Rhizobium sullae</name>
    <name type="common">Rhizobium hedysari</name>
    <dbReference type="NCBI Taxonomy" id="50338"/>
    <lineage>
        <taxon>Bacteria</taxon>
        <taxon>Pseudomonadati</taxon>
        <taxon>Pseudomonadota</taxon>
        <taxon>Alphaproteobacteria</taxon>
        <taxon>Hyphomicrobiales</taxon>
        <taxon>Rhizobiaceae</taxon>
        <taxon>Rhizobium/Agrobacterium group</taxon>
        <taxon>Rhizobium</taxon>
    </lineage>
</organism>